<feature type="region of interest" description="Disordered" evidence="3">
    <location>
        <begin position="94"/>
        <end position="129"/>
    </location>
</feature>
<protein>
    <recommendedName>
        <fullName evidence="4">Tbk1/Ikki binding domain-containing protein</fullName>
    </recommendedName>
</protein>
<gene>
    <name evidence="5" type="ORF">J4Q44_G00372270</name>
</gene>
<keyword evidence="2" id="KW-0175">Coiled coil</keyword>
<dbReference type="PANTHER" id="PTHR15249">
    <property type="entry name" value="TRAF FAMILY MEMBER-ASSOCIATED NF-KAPPA-B ACTIVATOR"/>
    <property type="match status" value="1"/>
</dbReference>
<accession>A0AAN8KJG7</accession>
<feature type="compositionally biased region" description="Low complexity" evidence="3">
    <location>
        <begin position="317"/>
        <end position="327"/>
    </location>
</feature>
<sequence>MLGDAFKTTHYGQRPQDCCVSDDRGAHSMERNNGDQLNKVFEAYCQASIERDCAKKELQQTNVYYERHTQKLQKQIEDQQQLISKLKAQLISATKQPSGEVKGEAAPRKQEEETLSPSNHFFDNPGSSLRKIHDLKENMETAVIVSSSPHAAPVASSFENKDVLEVFQVLQGKFQQIRTLTQRQKYHLKKIYRGNDMANEQQFSMPIQCTDVTVEQAERSFPSALRPVVDLQHPPTILASRGASPEDSNLVDSLTTLSIKFPPSTDSEYEFLNSAPEKHIDLSMPRKQPAVSSVSAVIEEPAMELAIPFLYPTSVSHPPSPSTSLSHESVRRPKQPLRSPELWDATTAAAAQAVSVEQQQQINNNSPDICTFCNAVVPQDHMKSHLYNHC</sequence>
<evidence type="ECO:0000259" key="4">
    <source>
        <dbReference type="Pfam" id="PF12845"/>
    </source>
</evidence>
<evidence type="ECO:0000313" key="5">
    <source>
        <dbReference type="EMBL" id="KAK6292643.1"/>
    </source>
</evidence>
<keyword evidence="6" id="KW-1185">Reference proteome</keyword>
<dbReference type="InterPro" id="IPR039669">
    <property type="entry name" value="TANK"/>
</dbReference>
<dbReference type="InterPro" id="IPR024581">
    <property type="entry name" value="TBD"/>
</dbReference>
<dbReference type="Proteomes" id="UP001356427">
    <property type="component" value="Unassembled WGS sequence"/>
</dbReference>
<dbReference type="EMBL" id="JAGTTL010000038">
    <property type="protein sequence ID" value="KAK6292643.1"/>
    <property type="molecule type" value="Genomic_DNA"/>
</dbReference>
<dbReference type="Pfam" id="PF12845">
    <property type="entry name" value="TBD"/>
    <property type="match status" value="1"/>
</dbReference>
<dbReference type="PANTHER" id="PTHR15249:SF0">
    <property type="entry name" value="TRAF FAMILY MEMBER-ASSOCIATED NF-KAPPA-B ACTIVATOR"/>
    <property type="match status" value="1"/>
</dbReference>
<organism evidence="5 6">
    <name type="scientific">Coregonus suidteri</name>
    <dbReference type="NCBI Taxonomy" id="861788"/>
    <lineage>
        <taxon>Eukaryota</taxon>
        <taxon>Metazoa</taxon>
        <taxon>Chordata</taxon>
        <taxon>Craniata</taxon>
        <taxon>Vertebrata</taxon>
        <taxon>Euteleostomi</taxon>
        <taxon>Actinopterygii</taxon>
        <taxon>Neopterygii</taxon>
        <taxon>Teleostei</taxon>
        <taxon>Protacanthopterygii</taxon>
        <taxon>Salmoniformes</taxon>
        <taxon>Salmonidae</taxon>
        <taxon>Coregoninae</taxon>
        <taxon>Coregonus</taxon>
    </lineage>
</organism>
<keyword evidence="1" id="KW-0597">Phosphoprotein</keyword>
<dbReference type="AlphaFoldDB" id="A0AAN8KJG7"/>
<feature type="domain" description="Tbk1/Ikki binding" evidence="4">
    <location>
        <begin position="160"/>
        <end position="211"/>
    </location>
</feature>
<feature type="compositionally biased region" description="Basic and acidic residues" evidence="3">
    <location>
        <begin position="101"/>
        <end position="112"/>
    </location>
</feature>
<name>A0AAN8KJG7_9TELE</name>
<feature type="region of interest" description="Disordered" evidence="3">
    <location>
        <begin position="317"/>
        <end position="338"/>
    </location>
</feature>
<evidence type="ECO:0000256" key="2">
    <source>
        <dbReference type="ARBA" id="ARBA00023054"/>
    </source>
</evidence>
<comment type="caution">
    <text evidence="5">The sequence shown here is derived from an EMBL/GenBank/DDBJ whole genome shotgun (WGS) entry which is preliminary data.</text>
</comment>
<dbReference type="GO" id="GO:0043124">
    <property type="term" value="P:negative regulation of canonical NF-kappaB signal transduction"/>
    <property type="evidence" value="ECO:0007669"/>
    <property type="project" value="InterPro"/>
</dbReference>
<feature type="compositionally biased region" description="Polar residues" evidence="3">
    <location>
        <begin position="115"/>
        <end position="127"/>
    </location>
</feature>
<evidence type="ECO:0000256" key="3">
    <source>
        <dbReference type="SAM" id="MobiDB-lite"/>
    </source>
</evidence>
<proteinExistence type="predicted"/>
<evidence type="ECO:0000256" key="1">
    <source>
        <dbReference type="ARBA" id="ARBA00022553"/>
    </source>
</evidence>
<evidence type="ECO:0000313" key="6">
    <source>
        <dbReference type="Proteomes" id="UP001356427"/>
    </source>
</evidence>
<reference evidence="5 6" key="1">
    <citation type="submission" date="2021-04" db="EMBL/GenBank/DDBJ databases">
        <authorList>
            <person name="De Guttry C."/>
            <person name="Zahm M."/>
            <person name="Klopp C."/>
            <person name="Cabau C."/>
            <person name="Louis A."/>
            <person name="Berthelot C."/>
            <person name="Parey E."/>
            <person name="Roest Crollius H."/>
            <person name="Montfort J."/>
            <person name="Robinson-Rechavi M."/>
            <person name="Bucao C."/>
            <person name="Bouchez O."/>
            <person name="Gislard M."/>
            <person name="Lluch J."/>
            <person name="Milhes M."/>
            <person name="Lampietro C."/>
            <person name="Lopez Roques C."/>
            <person name="Donnadieu C."/>
            <person name="Braasch I."/>
            <person name="Desvignes T."/>
            <person name="Postlethwait J."/>
            <person name="Bobe J."/>
            <person name="Wedekind C."/>
            <person name="Guiguen Y."/>
        </authorList>
    </citation>
    <scope>NUCLEOTIDE SEQUENCE [LARGE SCALE GENOMIC DNA]</scope>
    <source>
        <strain evidence="5">Cs_M1</strain>
        <tissue evidence="5">Blood</tissue>
    </source>
</reference>